<organism evidence="3 4">
    <name type="scientific">Ancylostoma duodenale</name>
    <dbReference type="NCBI Taxonomy" id="51022"/>
    <lineage>
        <taxon>Eukaryota</taxon>
        <taxon>Metazoa</taxon>
        <taxon>Ecdysozoa</taxon>
        <taxon>Nematoda</taxon>
        <taxon>Chromadorea</taxon>
        <taxon>Rhabditida</taxon>
        <taxon>Rhabditina</taxon>
        <taxon>Rhabditomorpha</taxon>
        <taxon>Strongyloidea</taxon>
        <taxon>Ancylostomatidae</taxon>
        <taxon>Ancylostomatinae</taxon>
        <taxon>Ancylostoma</taxon>
    </lineage>
</organism>
<protein>
    <submittedName>
        <fullName evidence="3">Trypsin Inhibitor like cysteine rich domain protein</fullName>
    </submittedName>
</protein>
<dbReference type="InterPro" id="IPR002919">
    <property type="entry name" value="TIL_dom"/>
</dbReference>
<keyword evidence="1" id="KW-0722">Serine protease inhibitor</keyword>
<dbReference type="Gene3D" id="2.10.25.10">
    <property type="entry name" value="Laminin"/>
    <property type="match status" value="1"/>
</dbReference>
<keyword evidence="1" id="KW-0646">Protease inhibitor</keyword>
<evidence type="ECO:0000313" key="4">
    <source>
        <dbReference type="Proteomes" id="UP000054047"/>
    </source>
</evidence>
<evidence type="ECO:0000259" key="2">
    <source>
        <dbReference type="Pfam" id="PF01826"/>
    </source>
</evidence>
<dbReference type="SUPFAM" id="SSF57567">
    <property type="entry name" value="Serine protease inhibitors"/>
    <property type="match status" value="1"/>
</dbReference>
<dbReference type="Proteomes" id="UP000054047">
    <property type="component" value="Unassembled WGS sequence"/>
</dbReference>
<dbReference type="CDD" id="cd19941">
    <property type="entry name" value="TIL"/>
    <property type="match status" value="1"/>
</dbReference>
<sequence>MTDDIIEFGNRFTVMGGSAEVLLSNSVTIVRGDTASSEFIEKRNCMKLTIQEFKSNPSLMTNLTVLCKFQALLLALSYSTQGCGENEVGDSCFNGCEPTCSDPNVSCILRCGPGGCRCKEGYPRHKDGSCVPKDKC</sequence>
<proteinExistence type="predicted"/>
<dbReference type="GO" id="GO:0004867">
    <property type="term" value="F:serine-type endopeptidase inhibitor activity"/>
    <property type="evidence" value="ECO:0007669"/>
    <property type="project" value="UniProtKB-KW"/>
</dbReference>
<evidence type="ECO:0000313" key="3">
    <source>
        <dbReference type="EMBL" id="KIH53144.1"/>
    </source>
</evidence>
<dbReference type="InterPro" id="IPR036084">
    <property type="entry name" value="Ser_inhib-like_sf"/>
</dbReference>
<dbReference type="Pfam" id="PF01826">
    <property type="entry name" value="TIL"/>
    <property type="match status" value="1"/>
</dbReference>
<feature type="domain" description="TIL" evidence="2">
    <location>
        <begin position="83"/>
        <end position="136"/>
    </location>
</feature>
<dbReference type="AlphaFoldDB" id="A0A0C2G2M7"/>
<dbReference type="EMBL" id="KN741948">
    <property type="protein sequence ID" value="KIH53144.1"/>
    <property type="molecule type" value="Genomic_DNA"/>
</dbReference>
<evidence type="ECO:0000256" key="1">
    <source>
        <dbReference type="ARBA" id="ARBA00022900"/>
    </source>
</evidence>
<accession>A0A0C2G2M7</accession>
<dbReference type="OrthoDB" id="5867530at2759"/>
<name>A0A0C2G2M7_9BILA</name>
<keyword evidence="4" id="KW-1185">Reference proteome</keyword>
<reference evidence="3 4" key="1">
    <citation type="submission" date="2013-12" db="EMBL/GenBank/DDBJ databases">
        <title>Draft genome of the parsitic nematode Ancylostoma duodenale.</title>
        <authorList>
            <person name="Mitreva M."/>
        </authorList>
    </citation>
    <scope>NUCLEOTIDE SEQUENCE [LARGE SCALE GENOMIC DNA]</scope>
    <source>
        <strain evidence="3 4">Zhejiang</strain>
    </source>
</reference>
<gene>
    <name evidence="3" type="ORF">ANCDUO_16737</name>
</gene>